<evidence type="ECO:0000313" key="1">
    <source>
        <dbReference type="EMBL" id="RXK05192.1"/>
    </source>
</evidence>
<comment type="caution">
    <text evidence="1">The sequence shown here is derived from an EMBL/GenBank/DDBJ whole genome shotgun (WGS) entry which is preliminary data.</text>
</comment>
<dbReference type="SUPFAM" id="SSF53850">
    <property type="entry name" value="Periplasmic binding protein-like II"/>
    <property type="match status" value="1"/>
</dbReference>
<dbReference type="Pfam" id="PF12974">
    <property type="entry name" value="Phosphonate-bd"/>
    <property type="match status" value="1"/>
</dbReference>
<organism evidence="1 2">
    <name type="scientific">Halarcobacter ebronensis</name>
    <dbReference type="NCBI Taxonomy" id="1462615"/>
    <lineage>
        <taxon>Bacteria</taxon>
        <taxon>Pseudomonadati</taxon>
        <taxon>Campylobacterota</taxon>
        <taxon>Epsilonproteobacteria</taxon>
        <taxon>Campylobacterales</taxon>
        <taxon>Arcobacteraceae</taxon>
        <taxon>Halarcobacter</taxon>
    </lineage>
</organism>
<dbReference type="EMBL" id="PDKK01000007">
    <property type="protein sequence ID" value="RXK05192.1"/>
    <property type="molecule type" value="Genomic_DNA"/>
</dbReference>
<evidence type="ECO:0000313" key="2">
    <source>
        <dbReference type="Proteomes" id="UP000289758"/>
    </source>
</evidence>
<dbReference type="Gene3D" id="3.40.190.10">
    <property type="entry name" value="Periplasmic binding protein-like II"/>
    <property type="match status" value="2"/>
</dbReference>
<sequence>MKRLISLYFIFITLLYGDNHLDKNYEFAVNIGEYNKINQNKIKSIVSRISKKFAERFDNKYDVNVTFIDNVDEVVDEYIRYKKYNSLVIYSSSYLKYRDKLKEVSKYFFTFDNNIDFQRYVLVVNNSSNIKSIKDIKNKKFLSFSSNDNYSDWLDYLTLKELNKRYKKLIKEEISVEKDAGLVLKLFFDKGDFAVIRKSSYKDLVLLNPSIEKKVSILIESEPIFFYGIGLFHKNTSEEIINGFDGIVIDGSFNREYNHLIKMLDSTKIKRIYPKDLETLEKFYKEYLSLKRKVDVQAK</sequence>
<protein>
    <recommendedName>
        <fullName evidence="3">Solute-binding protein family 3/N-terminal domain-containing protein</fullName>
    </recommendedName>
</protein>
<dbReference type="OrthoDB" id="5365606at2"/>
<reference evidence="1 2" key="1">
    <citation type="submission" date="2017-10" db="EMBL/GenBank/DDBJ databases">
        <title>Genomics of the genus Arcobacter.</title>
        <authorList>
            <person name="Perez-Cataluna A."/>
            <person name="Figueras M.J."/>
        </authorList>
    </citation>
    <scope>NUCLEOTIDE SEQUENCE [LARGE SCALE GENOMIC DNA]</scope>
    <source>
        <strain evidence="1 2">CECT 8441</strain>
    </source>
</reference>
<proteinExistence type="predicted"/>
<dbReference type="Proteomes" id="UP000289758">
    <property type="component" value="Unassembled WGS sequence"/>
</dbReference>
<name>A0A4V1M0F0_9BACT</name>
<accession>A0A4V1M0F0</accession>
<dbReference type="RefSeq" id="WP_129087416.1">
    <property type="nucleotide sequence ID" value="NZ_CP053836.1"/>
</dbReference>
<dbReference type="AlphaFoldDB" id="A0A4V1M0F0"/>
<gene>
    <name evidence="1" type="ORF">CRV07_09260</name>
</gene>
<keyword evidence="2" id="KW-1185">Reference proteome</keyword>
<evidence type="ECO:0008006" key="3">
    <source>
        <dbReference type="Google" id="ProtNLM"/>
    </source>
</evidence>